<evidence type="ECO:0000313" key="5">
    <source>
        <dbReference type="EMBL" id="TVM19903.1"/>
    </source>
</evidence>
<dbReference type="NCBIfam" id="TIGR00732">
    <property type="entry name" value="dprA"/>
    <property type="match status" value="1"/>
</dbReference>
<dbReference type="OrthoDB" id="9785707at2"/>
<dbReference type="Pfam" id="PF17782">
    <property type="entry name" value="WHD_DprA"/>
    <property type="match status" value="1"/>
</dbReference>
<organism evidence="5 6">
    <name type="scientific">Oceanidesulfovibrio indonesiensis</name>
    <dbReference type="NCBI Taxonomy" id="54767"/>
    <lineage>
        <taxon>Bacteria</taxon>
        <taxon>Pseudomonadati</taxon>
        <taxon>Thermodesulfobacteriota</taxon>
        <taxon>Desulfovibrionia</taxon>
        <taxon>Desulfovibrionales</taxon>
        <taxon>Desulfovibrionaceae</taxon>
        <taxon>Oceanidesulfovibrio</taxon>
    </lineage>
</organism>
<feature type="domain" description="Smf/DprA SLOG" evidence="3">
    <location>
        <begin position="119"/>
        <end position="327"/>
    </location>
</feature>
<dbReference type="PANTHER" id="PTHR43022">
    <property type="entry name" value="PROTEIN SMF"/>
    <property type="match status" value="1"/>
</dbReference>
<keyword evidence="6" id="KW-1185">Reference proteome</keyword>
<dbReference type="AlphaFoldDB" id="A0A7M3MJC0"/>
<dbReference type="InterPro" id="IPR036390">
    <property type="entry name" value="WH_DNA-bd_sf"/>
</dbReference>
<proteinExistence type="inferred from homology"/>
<dbReference type="InterPro" id="IPR003488">
    <property type="entry name" value="DprA"/>
</dbReference>
<dbReference type="Gene3D" id="1.10.10.10">
    <property type="entry name" value="Winged helix-like DNA-binding domain superfamily/Winged helix DNA-binding domain"/>
    <property type="match status" value="1"/>
</dbReference>
<evidence type="ECO:0000313" key="6">
    <source>
        <dbReference type="Proteomes" id="UP000448292"/>
    </source>
</evidence>
<sequence length="465" mass="50775">MNDSSDIPAYAVYPDNTGDDAVFPWALAEEAAAWPPRSREQLRELWASFALRHTNGLGPRTWRRLADRYKDPMGAVLAARRWVADGVASEKVAREFLSESWRTPAREEWDAVRDRGLAVVLWSDPDYPQSLKEIPGPPFYLYRIGNPRLLAGPCVGVVGSRQVSDWGRDMAHTLGRDLSCAGLTVVSGMARGVDRYAHIGAMEGIGASVAVLGTGPDRIYPASNRDIFHTLARGGLVVTEYSPGVEPVAGHFPVRNRIISGLSLGVVVVEARERSGALITARQALEQGREVFAVSPPEYAAGFEGCMQLIEEGAIPVRSASDVLVELEPLLQNGLHKLPKTRAGSRANKDRGATRQDKGGRTKPNDLRKPVDNNHHSGMDSAGRDASNESPSHSKQSDLTIPASVGDEERSLLAAMDDVATVHVDELAERLDWDVSRVSRVLLMLEIEGLVHQWPGMRYSKGTRS</sequence>
<dbReference type="Gene3D" id="3.40.50.450">
    <property type="match status" value="1"/>
</dbReference>
<feature type="compositionally biased region" description="Basic and acidic residues" evidence="2">
    <location>
        <begin position="347"/>
        <end position="387"/>
    </location>
</feature>
<evidence type="ECO:0000256" key="2">
    <source>
        <dbReference type="SAM" id="MobiDB-lite"/>
    </source>
</evidence>
<dbReference type="EMBL" id="QMIE01000001">
    <property type="protein sequence ID" value="TVM19903.1"/>
    <property type="molecule type" value="Genomic_DNA"/>
</dbReference>
<evidence type="ECO:0000256" key="1">
    <source>
        <dbReference type="ARBA" id="ARBA00006525"/>
    </source>
</evidence>
<feature type="region of interest" description="Disordered" evidence="2">
    <location>
        <begin position="336"/>
        <end position="403"/>
    </location>
</feature>
<dbReference type="GO" id="GO:0009294">
    <property type="term" value="P:DNA-mediated transformation"/>
    <property type="evidence" value="ECO:0007669"/>
    <property type="project" value="InterPro"/>
</dbReference>
<dbReference type="SUPFAM" id="SSF46785">
    <property type="entry name" value="Winged helix' DNA-binding domain"/>
    <property type="match status" value="1"/>
</dbReference>
<dbReference type="InterPro" id="IPR036388">
    <property type="entry name" value="WH-like_DNA-bd_sf"/>
</dbReference>
<evidence type="ECO:0000259" key="3">
    <source>
        <dbReference type="Pfam" id="PF02481"/>
    </source>
</evidence>
<dbReference type="SUPFAM" id="SSF102405">
    <property type="entry name" value="MCP/YpsA-like"/>
    <property type="match status" value="1"/>
</dbReference>
<accession>A0A7M3MJC0</accession>
<reference evidence="5 6" key="1">
    <citation type="submission" date="2018-06" db="EMBL/GenBank/DDBJ databases">
        <title>Complete genome of Desulfovibrio indonesiensis P37SLT.</title>
        <authorList>
            <person name="Crispim J.S."/>
            <person name="Vidigal P.M.P."/>
            <person name="Silva L.C.F."/>
            <person name="Laguardia C.N."/>
            <person name="Araujo L.C."/>
            <person name="Dias R.S."/>
            <person name="Sousa M.P."/>
            <person name="Paula S.O."/>
            <person name="Silva C."/>
        </authorList>
    </citation>
    <scope>NUCLEOTIDE SEQUENCE [LARGE SCALE GENOMIC DNA]</scope>
    <source>
        <strain evidence="5 6">P37SLT</strain>
    </source>
</reference>
<dbReference type="PANTHER" id="PTHR43022:SF1">
    <property type="entry name" value="PROTEIN SMF"/>
    <property type="match status" value="1"/>
</dbReference>
<dbReference type="InterPro" id="IPR057666">
    <property type="entry name" value="DrpA_SLOG"/>
</dbReference>
<protein>
    <submittedName>
        <fullName evidence="5">DNA-protecting protein DprA</fullName>
    </submittedName>
</protein>
<comment type="caution">
    <text evidence="5">The sequence shown here is derived from an EMBL/GenBank/DDBJ whole genome shotgun (WGS) entry which is preliminary data.</text>
</comment>
<gene>
    <name evidence="5" type="primary">dprA</name>
    <name evidence="5" type="ORF">DPQ33_01360</name>
</gene>
<dbReference type="RefSeq" id="WP_144301364.1">
    <property type="nucleotide sequence ID" value="NZ_QMIE01000001.1"/>
</dbReference>
<evidence type="ECO:0000259" key="4">
    <source>
        <dbReference type="Pfam" id="PF17782"/>
    </source>
</evidence>
<dbReference type="InterPro" id="IPR041614">
    <property type="entry name" value="DprA_WH"/>
</dbReference>
<dbReference type="Pfam" id="PF02481">
    <property type="entry name" value="DNA_processg_A"/>
    <property type="match status" value="1"/>
</dbReference>
<dbReference type="Proteomes" id="UP000448292">
    <property type="component" value="Unassembled WGS sequence"/>
</dbReference>
<comment type="similarity">
    <text evidence="1">Belongs to the DprA/Smf family.</text>
</comment>
<feature type="domain" description="DprA winged helix" evidence="4">
    <location>
        <begin position="402"/>
        <end position="457"/>
    </location>
</feature>
<name>A0A7M3MJC0_9BACT</name>
<feature type="compositionally biased region" description="Polar residues" evidence="2">
    <location>
        <begin position="388"/>
        <end position="399"/>
    </location>
</feature>